<dbReference type="GO" id="GO:0046403">
    <property type="term" value="F:polynucleotide 3'-phosphatase activity"/>
    <property type="evidence" value="ECO:0007669"/>
    <property type="project" value="TreeGrafter"/>
</dbReference>
<dbReference type="SUPFAM" id="SSF52540">
    <property type="entry name" value="P-loop containing nucleoside triphosphate hydrolases"/>
    <property type="match status" value="1"/>
</dbReference>
<dbReference type="SUPFAM" id="SSF56784">
    <property type="entry name" value="HAD-like"/>
    <property type="match status" value="1"/>
</dbReference>
<proteinExistence type="predicted"/>
<dbReference type="Proteomes" id="UP000501125">
    <property type="component" value="Chromosome"/>
</dbReference>
<evidence type="ECO:0000313" key="1">
    <source>
        <dbReference type="EMBL" id="AWW14455.1"/>
    </source>
</evidence>
<dbReference type="NCBIfam" id="TIGR01664">
    <property type="entry name" value="DNA-3'-Pase"/>
    <property type="match status" value="1"/>
</dbReference>
<dbReference type="InterPro" id="IPR006551">
    <property type="entry name" value="Polynucleotide_phosphatase"/>
</dbReference>
<dbReference type="InterPro" id="IPR023214">
    <property type="entry name" value="HAD_sf"/>
</dbReference>
<dbReference type="RefSeq" id="YP_010086362.1">
    <property type="nucleotide sequence ID" value="NC_055453.1"/>
</dbReference>
<dbReference type="GO" id="GO:0003690">
    <property type="term" value="F:double-stranded DNA binding"/>
    <property type="evidence" value="ECO:0007669"/>
    <property type="project" value="TreeGrafter"/>
</dbReference>
<dbReference type="PANTHER" id="PTHR12083:SF9">
    <property type="entry name" value="BIFUNCTIONAL POLYNUCLEOTIDE PHOSPHATASE_KINASE"/>
    <property type="match status" value="1"/>
</dbReference>
<dbReference type="GO" id="GO:0006281">
    <property type="term" value="P:DNA repair"/>
    <property type="evidence" value="ECO:0007669"/>
    <property type="project" value="TreeGrafter"/>
</dbReference>
<dbReference type="PANTHER" id="PTHR12083">
    <property type="entry name" value="BIFUNCTIONAL POLYNUCLEOTIDE PHOSPHATASE/KINASE"/>
    <property type="match status" value="1"/>
</dbReference>
<protein>
    <submittedName>
        <fullName evidence="1">Nrk-1</fullName>
    </submittedName>
</protein>
<dbReference type="Pfam" id="PF08645">
    <property type="entry name" value="PNK3P"/>
    <property type="match status" value="1"/>
</dbReference>
<evidence type="ECO:0000313" key="2">
    <source>
        <dbReference type="Proteomes" id="UP000501125"/>
    </source>
</evidence>
<name>A0A2Z4HI50_9ABAC</name>
<dbReference type="InterPro" id="IPR027417">
    <property type="entry name" value="P-loop_NTPase"/>
</dbReference>
<organism evidence="1 2">
    <name type="scientific">Hyposidra talaca nucleopolyhedrovirus</name>
    <dbReference type="NCBI Taxonomy" id="1070315"/>
    <lineage>
        <taxon>Viruses</taxon>
        <taxon>Viruses incertae sedis</taxon>
        <taxon>Naldaviricetes</taxon>
        <taxon>Lefavirales</taxon>
        <taxon>Baculoviridae</taxon>
        <taxon>Alphabaculovirus</taxon>
        <taxon>Alphabaculovirus hytalacae</taxon>
    </lineage>
</organism>
<keyword evidence="2" id="KW-1185">Reference proteome</keyword>
<dbReference type="Gene3D" id="3.40.50.1000">
    <property type="entry name" value="HAD superfamily/HAD-like"/>
    <property type="match status" value="1"/>
</dbReference>
<gene>
    <name evidence="1" type="primary">nrk-1</name>
    <name evidence="1" type="ORF">HytaNPV_gp095</name>
</gene>
<accession>A0A2Z4HI50</accession>
<reference evidence="1 2" key="1">
    <citation type="journal article" date="2018" name="Sci. Rep.">
        <title>Comprehensive analysis of single molecule sequencing-derived complete genome and whole transcriptome of Hyposidra talaca nuclear polyhedrosis virus.</title>
        <authorList>
            <person name="Nguyen T.T."/>
            <person name="Suryamohan K."/>
            <person name="Kuriakose B."/>
            <person name="Janakiraman V."/>
            <person name="Reichelt M."/>
            <person name="Chaudhuri S."/>
            <person name="Guillory J."/>
            <person name="Divakaran N."/>
            <person name="Rabins P.E."/>
            <person name="Goel R."/>
            <person name="Deka B."/>
            <person name="Sarkar S."/>
            <person name="Ekka P."/>
            <person name="Tsai Y.C."/>
            <person name="Vargas D."/>
            <person name="Santhosh S."/>
            <person name="Mohan S."/>
            <person name="Chin C.S."/>
            <person name="Korlach J."/>
            <person name="Thomas G."/>
            <person name="Babu A."/>
            <person name="Seshagiri S."/>
        </authorList>
    </citation>
    <scope>NUCLEOTIDE SEQUENCE [LARGE SCALE GENOMIC DNA]</scope>
    <source>
        <strain evidence="1 2">HytaNPVIndia001</strain>
    </source>
</reference>
<dbReference type="KEGG" id="vg:65101573"/>
<dbReference type="Gene3D" id="3.40.50.300">
    <property type="entry name" value="P-loop containing nucleotide triphosphate hydrolases"/>
    <property type="match status" value="1"/>
</dbReference>
<dbReference type="InterPro" id="IPR013954">
    <property type="entry name" value="PNK3P"/>
</dbReference>
<dbReference type="InterPro" id="IPR006549">
    <property type="entry name" value="HAD-SF_hydro_IIIA"/>
</dbReference>
<dbReference type="GeneID" id="65101573"/>
<dbReference type="EMBL" id="MH261376">
    <property type="protein sequence ID" value="AWW14455.1"/>
    <property type="molecule type" value="Genomic_DNA"/>
</dbReference>
<dbReference type="NCBIfam" id="TIGR01662">
    <property type="entry name" value="HAD-SF-IIIA"/>
    <property type="match status" value="1"/>
</dbReference>
<sequence>MLSNDHCSVHRATSLSINMSYLLAIGGVACTTKTTILSKLKNSVYNIVVHLDDYKELHDRFQFDPSAGELLFASYRMKKDMVHAKDYDHVHVFDRHPLESLVYHSIHRQLDDKTAMSTFESSYRMGLHDGWQSLLLKPEENTDAIVKKRMKMRDNGLDTYSIEYVQMQKRRFDAWRAAIGCDVFVIDWRENMDAQQDQLVETIRSKIYKWQFHHGGLVTYSHRLPMFKNKIAAFDLNGTLITPRSGGAFAESTSDWRLKYANIRKKFLQLLRDNFSIVIMANRIGLNETNLHDYKNQIEGVCKEINLPMHVLIAIQTNNYRRPNTGMFEYLIKQQALIDFDSSFYCGDNLHGNNNTDSQFAKNCGLKFYYDFDFFDAEIL</sequence>
<dbReference type="InterPro" id="IPR036412">
    <property type="entry name" value="HAD-like_sf"/>
</dbReference>
<dbReference type="GO" id="GO:0046404">
    <property type="term" value="F:ATP-dependent polydeoxyribonucleotide 5'-hydroxyl-kinase activity"/>
    <property type="evidence" value="ECO:0007669"/>
    <property type="project" value="TreeGrafter"/>
</dbReference>